<evidence type="ECO:0000256" key="2">
    <source>
        <dbReference type="SAM" id="SignalP"/>
    </source>
</evidence>
<evidence type="ECO:0000313" key="4">
    <source>
        <dbReference type="Proteomes" id="UP001162802"/>
    </source>
</evidence>
<dbReference type="Pfam" id="PF11288">
    <property type="entry name" value="DUF3089"/>
    <property type="match status" value="1"/>
</dbReference>
<dbReference type="InterPro" id="IPR021440">
    <property type="entry name" value="DUF3089"/>
</dbReference>
<sequence>MRRMVNGHSGRMTRAALAAALMCASPVALAQGVGPVPTPTQLEEGAREVREGAVAPPDYADPAMWSAGPGGPGPAGALPQGATPNTADPGVAVFYVHPTTFLSKEDDWTQDPADAEANRWTDESVVQRQASAFSACCEIWSPRYRAASTNALRSRPHTDAAYALAYTDIERAFDWFLEHIGEGRPFILAGHSQGGKHVGDLLEKKVAGTPLQERLVAAYIVGINIAEAEVPLRFGSVPVCDHGDQTGCLVQWNAILAGTDLDPIVSAYEKSFIDIYGPQAGQQMVCVNPVTFERSQPSNLSAQAKGAVPGSPGFGAMAPLREGAVAARCERGMLVVYPAPGLELKPLPGTGVMHYHDIGLFWADIRANARLRAQRWLATHR</sequence>
<feature type="region of interest" description="Disordered" evidence="1">
    <location>
        <begin position="56"/>
        <end position="84"/>
    </location>
</feature>
<feature type="compositionally biased region" description="Low complexity" evidence="1">
    <location>
        <begin position="75"/>
        <end position="84"/>
    </location>
</feature>
<dbReference type="EMBL" id="JALHAT010000028">
    <property type="protein sequence ID" value="MCJ1961887.1"/>
    <property type="molecule type" value="Genomic_DNA"/>
</dbReference>
<dbReference type="Proteomes" id="UP001162802">
    <property type="component" value="Unassembled WGS sequence"/>
</dbReference>
<feature type="signal peptide" evidence="2">
    <location>
        <begin position="1"/>
        <end position="30"/>
    </location>
</feature>
<proteinExistence type="predicted"/>
<dbReference type="SUPFAM" id="SSF53474">
    <property type="entry name" value="alpha/beta-Hydrolases"/>
    <property type="match status" value="1"/>
</dbReference>
<comment type="caution">
    <text evidence="3">The sequence shown here is derived from an EMBL/GenBank/DDBJ whole genome shotgun (WGS) entry which is preliminary data.</text>
</comment>
<reference evidence="3" key="1">
    <citation type="submission" date="2022-03" db="EMBL/GenBank/DDBJ databases">
        <title>Identification of a novel bacterium isolated from mangrove sediments.</title>
        <authorList>
            <person name="Pan X."/>
        </authorList>
    </citation>
    <scope>NUCLEOTIDE SEQUENCE</scope>
    <source>
        <strain evidence="3">B2637</strain>
    </source>
</reference>
<dbReference type="RefSeq" id="WP_243801389.1">
    <property type="nucleotide sequence ID" value="NZ_JALHAT010000028.1"/>
</dbReference>
<keyword evidence="4" id="KW-1185">Reference proteome</keyword>
<keyword evidence="2" id="KW-0732">Signal</keyword>
<evidence type="ECO:0000313" key="3">
    <source>
        <dbReference type="EMBL" id="MCJ1961887.1"/>
    </source>
</evidence>
<organism evidence="3 4">
    <name type="scientific">Novosphingobium mangrovi</name>
    <name type="common">ex Hu et al. 2023</name>
    <dbReference type="NCBI Taxonomy" id="2930094"/>
    <lineage>
        <taxon>Bacteria</taxon>
        <taxon>Pseudomonadati</taxon>
        <taxon>Pseudomonadota</taxon>
        <taxon>Alphaproteobacteria</taxon>
        <taxon>Sphingomonadales</taxon>
        <taxon>Sphingomonadaceae</taxon>
        <taxon>Novosphingobium</taxon>
    </lineage>
</organism>
<accession>A0ABT0AFC6</accession>
<evidence type="ECO:0000256" key="1">
    <source>
        <dbReference type="SAM" id="MobiDB-lite"/>
    </source>
</evidence>
<feature type="chain" id="PRO_5047253667" evidence="2">
    <location>
        <begin position="31"/>
        <end position="381"/>
    </location>
</feature>
<name>A0ABT0AFC6_9SPHN</name>
<protein>
    <submittedName>
        <fullName evidence="3">DUF3089 domain-containing protein</fullName>
    </submittedName>
</protein>
<dbReference type="Gene3D" id="3.40.50.1820">
    <property type="entry name" value="alpha/beta hydrolase"/>
    <property type="match status" value="1"/>
</dbReference>
<gene>
    <name evidence="3" type="ORF">MTR65_14425</name>
</gene>
<dbReference type="InterPro" id="IPR029058">
    <property type="entry name" value="AB_hydrolase_fold"/>
</dbReference>